<dbReference type="Gene3D" id="2.120.10.30">
    <property type="entry name" value="TolB, C-terminal domain"/>
    <property type="match status" value="1"/>
</dbReference>
<protein>
    <submittedName>
        <fullName evidence="2">Sorbosone dehydrogenase</fullName>
    </submittedName>
</protein>
<dbReference type="PANTHER" id="PTHR19328">
    <property type="entry name" value="HEDGEHOG-INTERACTING PROTEIN"/>
    <property type="match status" value="1"/>
</dbReference>
<dbReference type="RefSeq" id="WP_054573074.1">
    <property type="nucleotide sequence ID" value="NZ_LKKS01000103.1"/>
</dbReference>
<name>A0A0N8HEZ6_PSEPU</name>
<dbReference type="Proteomes" id="UP000050437">
    <property type="component" value="Unassembled WGS sequence"/>
</dbReference>
<proteinExistence type="predicted"/>
<evidence type="ECO:0000259" key="1">
    <source>
        <dbReference type="Pfam" id="PF22807"/>
    </source>
</evidence>
<dbReference type="EMBL" id="LKKS01000103">
    <property type="protein sequence ID" value="KPM62756.1"/>
    <property type="molecule type" value="Genomic_DNA"/>
</dbReference>
<evidence type="ECO:0000313" key="3">
    <source>
        <dbReference type="Proteomes" id="UP000050437"/>
    </source>
</evidence>
<dbReference type="PROSITE" id="PS51257">
    <property type="entry name" value="PROKAR_LIPOPROTEIN"/>
    <property type="match status" value="1"/>
</dbReference>
<sequence>MKHLTPWLLAASLTACGETALLNVLDGSGPTPQLPAPVKTTLPTVNIAPAVGWPKDAKPEAAPGTQVKAFASGLDHPRWLYLLPNGDVLVAETNAPPKPEDGKGLRGWVMKKVMKRAGAGVPSANRITLLRDADHDGVAEIRTTFIEELNSPFGMALVGKDLYVANTDRLLRFHYEPGAMQIRNEGQPVVELPGGPLNHHWTKNVIASPDGKKLFVTVGSNSNVGENGMDKEQGRAAIWEVDPTSGQHRLFATGLRNPNGLAWEPHSGTLWTAVNERDEIGSDLVPDYITSVKDGGFYGWPYSYYGRHVDERVQPPAPEKVAQALVPDYAVGPHTASLGLAFAEPNGLPPPFEQGAFVGQHGSWNRKPHSGYKVIFVPFDPSGKPSGKPVDLLTGFLDEHGKAQGRPVGVITDGRGGVLVADDVGNVVWRVSKAPPVLRGSAPDALAE</sequence>
<dbReference type="InterPro" id="IPR054539">
    <property type="entry name" value="Beta-prop_PDH"/>
</dbReference>
<dbReference type="InterPro" id="IPR011041">
    <property type="entry name" value="Quinoprot_gluc/sorb_DH_b-prop"/>
</dbReference>
<feature type="domain" description="Pyrroloquinoline quinone-dependent pyranose dehydrogenase beta-propeller" evidence="1">
    <location>
        <begin position="327"/>
        <end position="432"/>
    </location>
</feature>
<organism evidence="2 3">
    <name type="scientific">Pseudomonas putida</name>
    <name type="common">Arthrobacter siderocapsulatus</name>
    <dbReference type="NCBI Taxonomy" id="303"/>
    <lineage>
        <taxon>Bacteria</taxon>
        <taxon>Pseudomonadati</taxon>
        <taxon>Pseudomonadota</taxon>
        <taxon>Gammaproteobacteria</taxon>
        <taxon>Pseudomonadales</taxon>
        <taxon>Pseudomonadaceae</taxon>
        <taxon>Pseudomonas</taxon>
    </lineage>
</organism>
<gene>
    <name evidence="2" type="ORF">HB13667_17055</name>
</gene>
<dbReference type="SUPFAM" id="SSF50952">
    <property type="entry name" value="Soluble quinoprotein glucose dehydrogenase"/>
    <property type="match status" value="1"/>
</dbReference>
<dbReference type="Pfam" id="PF22807">
    <property type="entry name" value="TrAA12"/>
    <property type="match status" value="2"/>
</dbReference>
<evidence type="ECO:0000313" key="2">
    <source>
        <dbReference type="EMBL" id="KPM62756.1"/>
    </source>
</evidence>
<dbReference type="InterPro" id="IPR011042">
    <property type="entry name" value="6-blade_b-propeller_TolB-like"/>
</dbReference>
<feature type="domain" description="Pyrroloquinoline quinone-dependent pyranose dehydrogenase beta-propeller" evidence="1">
    <location>
        <begin position="135"/>
        <end position="281"/>
    </location>
</feature>
<comment type="caution">
    <text evidence="2">The sequence shown here is derived from an EMBL/GenBank/DDBJ whole genome shotgun (WGS) entry which is preliminary data.</text>
</comment>
<reference evidence="2 3" key="1">
    <citation type="submission" date="2015-10" db="EMBL/GenBank/DDBJ databases">
        <title>Pseudomonas putida clinical strains.</title>
        <authorList>
            <person name="Molina L."/>
            <person name="Udaondo Z."/>
        </authorList>
    </citation>
    <scope>NUCLEOTIDE SEQUENCE [LARGE SCALE GENOMIC DNA]</scope>
    <source>
        <strain evidence="2 3">HB13667</strain>
    </source>
</reference>
<dbReference type="AlphaFoldDB" id="A0A0N8HEZ6"/>
<dbReference type="PANTHER" id="PTHR19328:SF55">
    <property type="entry name" value="BLR6566 PROTEIN"/>
    <property type="match status" value="1"/>
</dbReference>
<accession>A0A0N8HEZ6</accession>